<evidence type="ECO:0000313" key="6">
    <source>
        <dbReference type="Proteomes" id="UP000321938"/>
    </source>
</evidence>
<dbReference type="Gene3D" id="2.60.120.260">
    <property type="entry name" value="Galactose-binding domain-like"/>
    <property type="match status" value="1"/>
</dbReference>
<gene>
    <name evidence="5" type="ORF">ES692_09405</name>
</gene>
<dbReference type="NCBIfam" id="TIGR04183">
    <property type="entry name" value="Por_Secre_tail"/>
    <property type="match status" value="1"/>
</dbReference>
<dbReference type="GO" id="GO:0005975">
    <property type="term" value="P:carbohydrate metabolic process"/>
    <property type="evidence" value="ECO:0007669"/>
    <property type="project" value="InterPro"/>
</dbReference>
<dbReference type="STRING" id="1123037.GCA_000425305_01863"/>
<dbReference type="PANTHER" id="PTHR10963">
    <property type="entry name" value="GLYCOSYL HYDROLASE-RELATED"/>
    <property type="match status" value="1"/>
</dbReference>
<feature type="domain" description="GH16" evidence="4">
    <location>
        <begin position="189"/>
        <end position="445"/>
    </location>
</feature>
<dbReference type="Pfam" id="PF00722">
    <property type="entry name" value="Glyco_hydro_16"/>
    <property type="match status" value="1"/>
</dbReference>
<keyword evidence="6" id="KW-1185">Reference proteome</keyword>
<sequence length="533" mass="60527">MRYFYLLFIVFTFQVHAQVVEDDFEGSGTISSWYGDNCNMNINFSNLYQQGINMSSTVLEYHDIGGQYANVQFDVNTNFDLSTKNSFSLKVYVPSNGLTGNQINQISLKLQDKNQGAPWMTQSEIIKPLLLNEWQEVTFDFENDNYLNLDPNALPPIQRTDFNRVVIQVNGENNNDYVLAYLDDVLHFDTVSNDPVYDHLVWSDEFDGTGAIDGSKWFQQTQLIAGDSWANGEQQHYTNRLDNSFVDNGSLKVLAKGEAFNDQGVTKQYTSARLNSKFSFQYGRVEVRAKLPAIAGTWPAIWLLGKNINEDGGHWDNEGFGDTSWPSCGEIDIMEPNVPKTQILATWHWDNGNGYEYNSSSIASTNTDTSQNWHVYALEWNEDNMKIYMDDVLVNQMDSVNPFNQEFYILLNVAMGGSLGGDIQPGFNQDAMEIDYVRVYQETTLTISDIEDNKVSFYPNPVQDNLHIQSSQFTNTKTNLQVADISGCIIFKTQYLIDNENLIYDASSLNTGVYFITLSFGNGISQTFKFIKQ</sequence>
<organism evidence="5 6">
    <name type="scientific">Psychroserpens burtonensis</name>
    <dbReference type="NCBI Taxonomy" id="49278"/>
    <lineage>
        <taxon>Bacteria</taxon>
        <taxon>Pseudomonadati</taxon>
        <taxon>Bacteroidota</taxon>
        <taxon>Flavobacteriia</taxon>
        <taxon>Flavobacteriales</taxon>
        <taxon>Flavobacteriaceae</taxon>
        <taxon>Psychroserpens</taxon>
    </lineage>
</organism>
<dbReference type="RefSeq" id="WP_028871807.1">
    <property type="nucleotide sequence ID" value="NZ_VOSB01000012.1"/>
</dbReference>
<protein>
    <submittedName>
        <fullName evidence="5">Family 16 glycosylhydrolase</fullName>
    </submittedName>
</protein>
<evidence type="ECO:0000256" key="2">
    <source>
        <dbReference type="ARBA" id="ARBA00022729"/>
    </source>
</evidence>
<dbReference type="CDD" id="cd08023">
    <property type="entry name" value="GH16_laminarinase_like"/>
    <property type="match status" value="1"/>
</dbReference>
<feature type="signal peptide" evidence="3">
    <location>
        <begin position="1"/>
        <end position="17"/>
    </location>
</feature>
<feature type="chain" id="PRO_5023003812" evidence="3">
    <location>
        <begin position="18"/>
        <end position="533"/>
    </location>
</feature>
<dbReference type="GO" id="GO:0004553">
    <property type="term" value="F:hydrolase activity, hydrolyzing O-glycosyl compounds"/>
    <property type="evidence" value="ECO:0007669"/>
    <property type="project" value="InterPro"/>
</dbReference>
<evidence type="ECO:0000259" key="4">
    <source>
        <dbReference type="PROSITE" id="PS51762"/>
    </source>
</evidence>
<dbReference type="SUPFAM" id="SSF49899">
    <property type="entry name" value="Concanavalin A-like lectins/glucanases"/>
    <property type="match status" value="1"/>
</dbReference>
<dbReference type="InterPro" id="IPR013320">
    <property type="entry name" value="ConA-like_dom_sf"/>
</dbReference>
<dbReference type="OrthoDB" id="9809583at2"/>
<comment type="similarity">
    <text evidence="1">Belongs to the glycosyl hydrolase 16 family.</text>
</comment>
<keyword evidence="5" id="KW-0378">Hydrolase</keyword>
<proteinExistence type="inferred from homology"/>
<keyword evidence="2 3" id="KW-0732">Signal</keyword>
<dbReference type="InterPro" id="IPR026444">
    <property type="entry name" value="Secre_tail"/>
</dbReference>
<dbReference type="PANTHER" id="PTHR10963:SF55">
    <property type="entry name" value="GLYCOSIDE HYDROLASE FAMILY 16 PROTEIN"/>
    <property type="match status" value="1"/>
</dbReference>
<dbReference type="Proteomes" id="UP000321938">
    <property type="component" value="Unassembled WGS sequence"/>
</dbReference>
<dbReference type="EMBL" id="VOSB01000012">
    <property type="protein sequence ID" value="TXE17482.1"/>
    <property type="molecule type" value="Genomic_DNA"/>
</dbReference>
<dbReference type="Gene3D" id="2.60.120.200">
    <property type="match status" value="1"/>
</dbReference>
<dbReference type="Pfam" id="PF18962">
    <property type="entry name" value="Por_Secre_tail"/>
    <property type="match status" value="1"/>
</dbReference>
<evidence type="ECO:0000256" key="1">
    <source>
        <dbReference type="ARBA" id="ARBA00006865"/>
    </source>
</evidence>
<accession>A0A5C7B7D6</accession>
<evidence type="ECO:0000313" key="5">
    <source>
        <dbReference type="EMBL" id="TXE17482.1"/>
    </source>
</evidence>
<dbReference type="InterPro" id="IPR050546">
    <property type="entry name" value="Glycosyl_Hydrlase_16"/>
</dbReference>
<comment type="caution">
    <text evidence="5">The sequence shown here is derived from an EMBL/GenBank/DDBJ whole genome shotgun (WGS) entry which is preliminary data.</text>
</comment>
<evidence type="ECO:0000256" key="3">
    <source>
        <dbReference type="SAM" id="SignalP"/>
    </source>
</evidence>
<reference evidence="5 6" key="1">
    <citation type="submission" date="2019-08" db="EMBL/GenBank/DDBJ databases">
        <title>Genome of Psychroserpens burtonensis ACAM 167.</title>
        <authorList>
            <person name="Bowman J.P."/>
        </authorList>
    </citation>
    <scope>NUCLEOTIDE SEQUENCE [LARGE SCALE GENOMIC DNA]</scope>
    <source>
        <strain evidence="5 6">ACAM 167</strain>
    </source>
</reference>
<dbReference type="PROSITE" id="PS51762">
    <property type="entry name" value="GH16_2"/>
    <property type="match status" value="1"/>
</dbReference>
<dbReference type="InterPro" id="IPR000757">
    <property type="entry name" value="Beta-glucanase-like"/>
</dbReference>
<name>A0A5C7B7D6_9FLAO</name>
<dbReference type="AlphaFoldDB" id="A0A5C7B7D6"/>